<organism evidence="10 11">
    <name type="scientific">Pseudonocardia hispaniensis</name>
    <dbReference type="NCBI Taxonomy" id="904933"/>
    <lineage>
        <taxon>Bacteria</taxon>
        <taxon>Bacillati</taxon>
        <taxon>Actinomycetota</taxon>
        <taxon>Actinomycetes</taxon>
        <taxon>Pseudonocardiales</taxon>
        <taxon>Pseudonocardiaceae</taxon>
        <taxon>Pseudonocardia</taxon>
    </lineage>
</organism>
<evidence type="ECO:0000313" key="11">
    <source>
        <dbReference type="Proteomes" id="UP001596302"/>
    </source>
</evidence>
<evidence type="ECO:0000256" key="1">
    <source>
        <dbReference type="ARBA" id="ARBA00001070"/>
    </source>
</evidence>
<evidence type="ECO:0000256" key="3">
    <source>
        <dbReference type="ARBA" id="ARBA00011897"/>
    </source>
</evidence>
<feature type="domain" description="Peptidase S9A N-terminal" evidence="9">
    <location>
        <begin position="30"/>
        <end position="440"/>
    </location>
</feature>
<keyword evidence="11" id="KW-1185">Reference proteome</keyword>
<dbReference type="PROSITE" id="PS00708">
    <property type="entry name" value="PRO_ENDOPEP_SER"/>
    <property type="match status" value="1"/>
</dbReference>
<evidence type="ECO:0000256" key="4">
    <source>
        <dbReference type="ARBA" id="ARBA00022670"/>
    </source>
</evidence>
<dbReference type="SUPFAM" id="SSF50993">
    <property type="entry name" value="Peptidase/esterase 'gauge' domain"/>
    <property type="match status" value="1"/>
</dbReference>
<dbReference type="PANTHER" id="PTHR42881">
    <property type="entry name" value="PROLYL ENDOPEPTIDASE"/>
    <property type="match status" value="1"/>
</dbReference>
<evidence type="ECO:0000259" key="8">
    <source>
        <dbReference type="Pfam" id="PF00326"/>
    </source>
</evidence>
<evidence type="ECO:0000256" key="7">
    <source>
        <dbReference type="SAM" id="MobiDB-lite"/>
    </source>
</evidence>
<dbReference type="InterPro" id="IPR023302">
    <property type="entry name" value="Pept_S9A_N"/>
</dbReference>
<comment type="similarity">
    <text evidence="2">Belongs to the peptidase S9A family.</text>
</comment>
<dbReference type="Proteomes" id="UP001596302">
    <property type="component" value="Unassembled WGS sequence"/>
</dbReference>
<dbReference type="Gene3D" id="2.130.10.120">
    <property type="entry name" value="Prolyl oligopeptidase, N-terminal domain"/>
    <property type="match status" value="1"/>
</dbReference>
<gene>
    <name evidence="10" type="ORF">ACFQE5_13425</name>
</gene>
<protein>
    <recommendedName>
        <fullName evidence="3">prolyl oligopeptidase</fullName>
        <ecNumber evidence="3">3.4.21.26</ecNumber>
    </recommendedName>
</protein>
<dbReference type="InterPro" id="IPR051167">
    <property type="entry name" value="Prolyl_oligopep/macrocyclase"/>
</dbReference>
<feature type="domain" description="Peptidase S9 prolyl oligopeptidase catalytic" evidence="8">
    <location>
        <begin position="508"/>
        <end position="717"/>
    </location>
</feature>
<dbReference type="EC" id="3.4.21.26" evidence="3"/>
<dbReference type="InterPro" id="IPR002470">
    <property type="entry name" value="Peptidase_S9A"/>
</dbReference>
<evidence type="ECO:0000256" key="2">
    <source>
        <dbReference type="ARBA" id="ARBA00005228"/>
    </source>
</evidence>
<evidence type="ECO:0000256" key="6">
    <source>
        <dbReference type="ARBA" id="ARBA00022825"/>
    </source>
</evidence>
<proteinExistence type="inferred from homology"/>
<dbReference type="Pfam" id="PF00326">
    <property type="entry name" value="Peptidase_S9"/>
    <property type="match status" value="1"/>
</dbReference>
<evidence type="ECO:0000256" key="5">
    <source>
        <dbReference type="ARBA" id="ARBA00022801"/>
    </source>
</evidence>
<reference evidence="11" key="1">
    <citation type="journal article" date="2019" name="Int. J. Syst. Evol. Microbiol.">
        <title>The Global Catalogue of Microorganisms (GCM) 10K type strain sequencing project: providing services to taxonomists for standard genome sequencing and annotation.</title>
        <authorList>
            <consortium name="The Broad Institute Genomics Platform"/>
            <consortium name="The Broad Institute Genome Sequencing Center for Infectious Disease"/>
            <person name="Wu L."/>
            <person name="Ma J."/>
        </authorList>
    </citation>
    <scope>NUCLEOTIDE SEQUENCE [LARGE SCALE GENOMIC DNA]</scope>
    <source>
        <strain evidence="11">CCM 8391</strain>
    </source>
</reference>
<accession>A0ABW1J480</accession>
<dbReference type="RefSeq" id="WP_379585240.1">
    <property type="nucleotide sequence ID" value="NZ_JBHSQW010000028.1"/>
</dbReference>
<dbReference type="Pfam" id="PF02897">
    <property type="entry name" value="Peptidase_S9_N"/>
    <property type="match status" value="1"/>
</dbReference>
<feature type="region of interest" description="Disordered" evidence="7">
    <location>
        <begin position="1"/>
        <end position="23"/>
    </location>
</feature>
<keyword evidence="6" id="KW-0720">Serine protease</keyword>
<dbReference type="InterPro" id="IPR002471">
    <property type="entry name" value="Pept_S9_AS"/>
</dbReference>
<dbReference type="InterPro" id="IPR029058">
    <property type="entry name" value="AB_hydrolase_fold"/>
</dbReference>
<dbReference type="Gene3D" id="3.40.50.1820">
    <property type="entry name" value="alpha/beta hydrolase"/>
    <property type="match status" value="1"/>
</dbReference>
<comment type="catalytic activity">
    <reaction evidence="1">
        <text>Hydrolysis of Pro-|-Xaa &gt;&gt; Ala-|-Xaa in oligopeptides.</text>
        <dbReference type="EC" id="3.4.21.26"/>
    </reaction>
</comment>
<dbReference type="EMBL" id="JBHSQW010000028">
    <property type="protein sequence ID" value="MFC5995212.1"/>
    <property type="molecule type" value="Genomic_DNA"/>
</dbReference>
<dbReference type="PANTHER" id="PTHR42881:SF2">
    <property type="entry name" value="PROLYL ENDOPEPTIDASE"/>
    <property type="match status" value="1"/>
</dbReference>
<dbReference type="InterPro" id="IPR001375">
    <property type="entry name" value="Peptidase_S9_cat"/>
</dbReference>
<dbReference type="SUPFAM" id="SSF53474">
    <property type="entry name" value="alpha/beta-Hydrolases"/>
    <property type="match status" value="1"/>
</dbReference>
<comment type="caution">
    <text evidence="10">The sequence shown here is derived from an EMBL/GenBank/DDBJ whole genome shotgun (WGS) entry which is preliminary data.</text>
</comment>
<sequence>MSERSQRTGPPSTAAPPPPVYPGAERLDLVERLHGHDVADPYRWLEDPEDPRTRAWSAAQDVLAREHLDALPGRARFTATVRALLSSGSVSAPLWRAGRAFFVRRLPDQEHAAVLVREPDGTGGFRERVLLDPLELDPTGLTTLDAWTPSLEGTLLAYQVSRGGDEQSILYVLDVTTGEPVDGPIDRCRYSDIAWLPGGEELYFVRKVAPGEVPAGEEDFHRRIWRHRIGTDPVADELVEGPGLYDEHTYYGVRASRDGRWLVVTANVGTARRDSIWIAELTDGKPGPLTPVLTQDDDVQATAWVERDGRLYLRTTDGAPRWRLCVTDPRTPQREHWRELVAEDPGSVLEGVRWLEPTDGDGPLLVLARSRHAVAEVALHHAVDGTPRGTVPLPGTGSLTGLSTADLDTPEQRGRLWIGWTDLLTPPQVHRFDLARNTTRLETAAPGTVEVPPTRTEQRTFRSLDGTTVRMFVLTPAGDTPARPVPALVTGYGGFGLSREPAYTPSALAWVAAGGAFALVSLRGGGEEGEQWHLAGNRANKQNVFDDLHAAAAALIEAGTTSAEQLALIGGSNGGLLVGAALVQRPERYRAVVCSAPLLDMVRYEEFALGRTWNDEYGTAADPTELGWLLSYSPYHHVRPGTRYPAVLFTVFESDTRVDPLHARKMCAALQSATTGAVADRPVLLRRETDVGHGGRSVSRTVDLTVDQLSFLAAHTGLELR</sequence>
<keyword evidence="5" id="KW-0378">Hydrolase</keyword>
<dbReference type="PRINTS" id="PR00862">
    <property type="entry name" value="PROLIGOPTASE"/>
</dbReference>
<evidence type="ECO:0000313" key="10">
    <source>
        <dbReference type="EMBL" id="MFC5995212.1"/>
    </source>
</evidence>
<name>A0ABW1J480_9PSEU</name>
<evidence type="ECO:0000259" key="9">
    <source>
        <dbReference type="Pfam" id="PF02897"/>
    </source>
</evidence>
<keyword evidence="4" id="KW-0645">Protease</keyword>